<dbReference type="InterPro" id="IPR025443">
    <property type="entry name" value="DUF4307"/>
</dbReference>
<evidence type="ECO:0000256" key="1">
    <source>
        <dbReference type="SAM" id="MobiDB-lite"/>
    </source>
</evidence>
<dbReference type="Proteomes" id="UP000317998">
    <property type="component" value="Unassembled WGS sequence"/>
</dbReference>
<dbReference type="Pfam" id="PF14155">
    <property type="entry name" value="DUF4307"/>
    <property type="match status" value="1"/>
</dbReference>
<name>A0A542YGS4_9MICO</name>
<accession>A0A542YGS4</accession>
<comment type="caution">
    <text evidence="3">The sequence shown here is derived from an EMBL/GenBank/DDBJ whole genome shotgun (WGS) entry which is preliminary data.</text>
</comment>
<sequence>MTDADQPGRNHNTATPTGEQTADAPSRAELDARTEIEARYGRTPARAARTRLVAWIVGLGFVAVFAAWVVWVAFDGTSATIDARDIGHSIIDDSTVTVSFEVSMAAGTRAECALQVQNEQHAIVGWKIVDIPASEKYTQSMTETVRSTELGVTGLLYRCWPA</sequence>
<dbReference type="AlphaFoldDB" id="A0A542YGS4"/>
<keyword evidence="2" id="KW-1133">Transmembrane helix</keyword>
<evidence type="ECO:0000256" key="2">
    <source>
        <dbReference type="SAM" id="Phobius"/>
    </source>
</evidence>
<dbReference type="OrthoDB" id="4793644at2"/>
<dbReference type="EMBL" id="VFOM01000001">
    <property type="protein sequence ID" value="TQL47287.1"/>
    <property type="molecule type" value="Genomic_DNA"/>
</dbReference>
<gene>
    <name evidence="3" type="ORF">FB562_0343</name>
</gene>
<reference evidence="3 4" key="1">
    <citation type="submission" date="2019-06" db="EMBL/GenBank/DDBJ databases">
        <title>Sequencing the genomes of 1000 actinobacteria strains.</title>
        <authorList>
            <person name="Klenk H.-P."/>
        </authorList>
    </citation>
    <scope>NUCLEOTIDE SEQUENCE [LARGE SCALE GENOMIC DNA]</scope>
    <source>
        <strain evidence="3 4">DSM 26477</strain>
    </source>
</reference>
<dbReference type="RefSeq" id="WP_141879556.1">
    <property type="nucleotide sequence ID" value="NZ_VFOM01000001.1"/>
</dbReference>
<keyword evidence="2" id="KW-0472">Membrane</keyword>
<organism evidence="3 4">
    <name type="scientific">Homoserinimonas aerilata</name>
    <dbReference type="NCBI Taxonomy" id="1162970"/>
    <lineage>
        <taxon>Bacteria</taxon>
        <taxon>Bacillati</taxon>
        <taxon>Actinomycetota</taxon>
        <taxon>Actinomycetes</taxon>
        <taxon>Micrococcales</taxon>
        <taxon>Microbacteriaceae</taxon>
        <taxon>Homoserinimonas</taxon>
    </lineage>
</organism>
<keyword evidence="2" id="KW-0812">Transmembrane</keyword>
<feature type="compositionally biased region" description="Polar residues" evidence="1">
    <location>
        <begin position="9"/>
        <end position="20"/>
    </location>
</feature>
<proteinExistence type="predicted"/>
<keyword evidence="4" id="KW-1185">Reference proteome</keyword>
<feature type="transmembrane region" description="Helical" evidence="2">
    <location>
        <begin position="52"/>
        <end position="74"/>
    </location>
</feature>
<feature type="region of interest" description="Disordered" evidence="1">
    <location>
        <begin position="1"/>
        <end position="29"/>
    </location>
</feature>
<evidence type="ECO:0000313" key="3">
    <source>
        <dbReference type="EMBL" id="TQL47287.1"/>
    </source>
</evidence>
<evidence type="ECO:0000313" key="4">
    <source>
        <dbReference type="Proteomes" id="UP000317998"/>
    </source>
</evidence>
<protein>
    <submittedName>
        <fullName evidence="3">Uncharacterized protein DUF4307</fullName>
    </submittedName>
</protein>